<keyword evidence="1" id="KW-0812">Transmembrane</keyword>
<feature type="transmembrane region" description="Helical" evidence="1">
    <location>
        <begin position="165"/>
        <end position="186"/>
    </location>
</feature>
<dbReference type="InParanoid" id="G7E893"/>
<name>G7E893_MIXOS</name>
<proteinExistence type="predicted"/>
<dbReference type="RefSeq" id="XP_014567794.1">
    <property type="nucleotide sequence ID" value="XM_014712308.1"/>
</dbReference>
<keyword evidence="4" id="KW-1185">Reference proteome</keyword>
<keyword evidence="1" id="KW-0472">Membrane</keyword>
<feature type="transmembrane region" description="Helical" evidence="1">
    <location>
        <begin position="193"/>
        <end position="212"/>
    </location>
</feature>
<organism evidence="3 4">
    <name type="scientific">Mixia osmundae (strain CBS 9802 / IAM 14324 / JCM 22182 / KY 12970)</name>
    <dbReference type="NCBI Taxonomy" id="764103"/>
    <lineage>
        <taxon>Eukaryota</taxon>
        <taxon>Fungi</taxon>
        <taxon>Dikarya</taxon>
        <taxon>Basidiomycota</taxon>
        <taxon>Pucciniomycotina</taxon>
        <taxon>Mixiomycetes</taxon>
        <taxon>Mixiales</taxon>
        <taxon>Mixiaceae</taxon>
        <taxon>Mixia</taxon>
    </lineage>
</organism>
<dbReference type="AlphaFoldDB" id="G7E893"/>
<feature type="transmembrane region" description="Helical" evidence="1">
    <location>
        <begin position="50"/>
        <end position="71"/>
    </location>
</feature>
<dbReference type="eggNOG" id="ENOG502SBC6">
    <property type="taxonomic scope" value="Eukaryota"/>
</dbReference>
<dbReference type="EMBL" id="BABT02000179">
    <property type="protein sequence ID" value="GAA99053.1"/>
    <property type="molecule type" value="Genomic_DNA"/>
</dbReference>
<dbReference type="Proteomes" id="UP000009131">
    <property type="component" value="Unassembled WGS sequence"/>
</dbReference>
<reference evidence="3 4" key="1">
    <citation type="journal article" date="2011" name="J. Gen. Appl. Microbiol.">
        <title>Draft genome sequencing of the enigmatic basidiomycete Mixia osmundae.</title>
        <authorList>
            <person name="Nishida H."/>
            <person name="Nagatsuka Y."/>
            <person name="Sugiyama J."/>
        </authorList>
    </citation>
    <scope>NUCLEOTIDE SEQUENCE [LARGE SCALE GENOMIC DNA]</scope>
    <source>
        <strain evidence="4">CBS 9802 / IAM 14324 / JCM 22182 / KY 12970</strain>
    </source>
</reference>
<feature type="transmembrane region" description="Helical" evidence="1">
    <location>
        <begin position="20"/>
        <end position="43"/>
    </location>
</feature>
<feature type="transmembrane region" description="Helical" evidence="1">
    <location>
        <begin position="86"/>
        <end position="106"/>
    </location>
</feature>
<dbReference type="HOGENOM" id="CLU_060803_1_0_1"/>
<gene>
    <name evidence="3" type="primary">Mo05742</name>
    <name evidence="3" type="ORF">E5Q_05742</name>
</gene>
<feature type="domain" description="DUF7702" evidence="2">
    <location>
        <begin position="46"/>
        <end position="248"/>
    </location>
</feature>
<evidence type="ECO:0000313" key="4">
    <source>
        <dbReference type="Proteomes" id="UP000009131"/>
    </source>
</evidence>
<evidence type="ECO:0000259" key="2">
    <source>
        <dbReference type="Pfam" id="PF24800"/>
    </source>
</evidence>
<accession>G7E893</accession>
<evidence type="ECO:0000313" key="3">
    <source>
        <dbReference type="EMBL" id="GAA99053.1"/>
    </source>
</evidence>
<protein>
    <recommendedName>
        <fullName evidence="2">DUF7702 domain-containing protein</fullName>
    </recommendedName>
</protein>
<dbReference type="InterPro" id="IPR056119">
    <property type="entry name" value="DUF7702"/>
</dbReference>
<sequence>MSNTPFASLSGGIPNNAQDFAASIIFTVAFAVLIPICIFRLVVKETRTRILIRPLIFCLTQAVAYGMRAAIANGSTSTGIYEASEILLLAGFSAICEPIPALLTRVAGKYSKGASQHAENRLQQRVLLLCRLAITVALILGIVASTDISANESQSTMNSIKQYRIANAALIIGAISTSAIIAVNLISARLLQIRAVVVLVIQCALLIITAAYKLGSTLDRPANFSRSGKIVFYILTGAVEWLATLIFFAVNINQFFPPRITRASETSIAHEQNDKTIAVSLPGTRDEPSKEYV</sequence>
<evidence type="ECO:0000256" key="1">
    <source>
        <dbReference type="SAM" id="Phobius"/>
    </source>
</evidence>
<comment type="caution">
    <text evidence="3">The sequence shown here is derived from an EMBL/GenBank/DDBJ whole genome shotgun (WGS) entry which is preliminary data.</text>
</comment>
<feature type="transmembrane region" description="Helical" evidence="1">
    <location>
        <begin position="126"/>
        <end position="145"/>
    </location>
</feature>
<dbReference type="Pfam" id="PF24800">
    <property type="entry name" value="DUF7702"/>
    <property type="match status" value="1"/>
</dbReference>
<keyword evidence="1" id="KW-1133">Transmembrane helix</keyword>
<reference evidence="3 4" key="2">
    <citation type="journal article" date="2012" name="Open Biol.">
        <title>Characteristics of nucleosomes and linker DNA regions on the genome of the basidiomycete Mixia osmundae revealed by mono- and dinucleosome mapping.</title>
        <authorList>
            <person name="Nishida H."/>
            <person name="Kondo S."/>
            <person name="Matsumoto T."/>
            <person name="Suzuki Y."/>
            <person name="Yoshikawa H."/>
            <person name="Taylor T.D."/>
            <person name="Sugiyama J."/>
        </authorList>
    </citation>
    <scope>NUCLEOTIDE SEQUENCE [LARGE SCALE GENOMIC DNA]</scope>
    <source>
        <strain evidence="4">CBS 9802 / IAM 14324 / JCM 22182 / KY 12970</strain>
    </source>
</reference>
<feature type="transmembrane region" description="Helical" evidence="1">
    <location>
        <begin position="232"/>
        <end position="252"/>
    </location>
</feature>
<dbReference type="OMA" id="NANVIIC"/>
<dbReference type="OrthoDB" id="2562239at2759"/>